<organism evidence="13 14">
    <name type="scientific">Lignipirellula cremea</name>
    <dbReference type="NCBI Taxonomy" id="2528010"/>
    <lineage>
        <taxon>Bacteria</taxon>
        <taxon>Pseudomonadati</taxon>
        <taxon>Planctomycetota</taxon>
        <taxon>Planctomycetia</taxon>
        <taxon>Pirellulales</taxon>
        <taxon>Pirellulaceae</taxon>
        <taxon>Lignipirellula</taxon>
    </lineage>
</organism>
<keyword evidence="7 10" id="KW-0238">DNA-binding</keyword>
<dbReference type="KEGG" id="lcre:Pla8534_04940"/>
<evidence type="ECO:0000256" key="7">
    <source>
        <dbReference type="ARBA" id="ARBA00023125"/>
    </source>
</evidence>
<dbReference type="GO" id="GO:0051301">
    <property type="term" value="P:cell division"/>
    <property type="evidence" value="ECO:0007669"/>
    <property type="project" value="UniProtKB-KW"/>
</dbReference>
<comment type="function">
    <text evidence="10">Site-specific tyrosine recombinase, which acts by catalyzing the cutting and rejoining of the recombining DNA molecules. The XerC-XerD complex is essential to convert dimers of the bacterial chromosome into monomers to permit their segregation at cell division. It also contributes to the segregational stability of plasmids.</text>
</comment>
<dbReference type="PROSITE" id="PS51898">
    <property type="entry name" value="TYR_RECOMBINASE"/>
    <property type="match status" value="1"/>
</dbReference>
<keyword evidence="6 10" id="KW-0229">DNA integration</keyword>
<feature type="domain" description="Tyr recombinase" evidence="11">
    <location>
        <begin position="122"/>
        <end position="307"/>
    </location>
</feature>
<evidence type="ECO:0000259" key="11">
    <source>
        <dbReference type="PROSITE" id="PS51898"/>
    </source>
</evidence>
<dbReference type="GO" id="GO:0006313">
    <property type="term" value="P:DNA transposition"/>
    <property type="evidence" value="ECO:0007669"/>
    <property type="project" value="UniProtKB-UniRule"/>
</dbReference>
<dbReference type="InterPro" id="IPR011010">
    <property type="entry name" value="DNA_brk_join_enz"/>
</dbReference>
<dbReference type="GO" id="GO:0007059">
    <property type="term" value="P:chromosome segregation"/>
    <property type="evidence" value="ECO:0007669"/>
    <property type="project" value="UniProtKB-UniRule"/>
</dbReference>
<dbReference type="PANTHER" id="PTHR30349">
    <property type="entry name" value="PHAGE INTEGRASE-RELATED"/>
    <property type="match status" value="1"/>
</dbReference>
<dbReference type="GO" id="GO:0005737">
    <property type="term" value="C:cytoplasm"/>
    <property type="evidence" value="ECO:0007669"/>
    <property type="project" value="UniProtKB-SubCell"/>
</dbReference>
<dbReference type="InterPro" id="IPR044068">
    <property type="entry name" value="CB"/>
</dbReference>
<evidence type="ECO:0000256" key="9">
    <source>
        <dbReference type="ARBA" id="ARBA00023306"/>
    </source>
</evidence>
<keyword evidence="8 10" id="KW-0233">DNA recombination</keyword>
<reference evidence="13 14" key="1">
    <citation type="submission" date="2019-02" db="EMBL/GenBank/DDBJ databases">
        <title>Deep-cultivation of Planctomycetes and their phenomic and genomic characterization uncovers novel biology.</title>
        <authorList>
            <person name="Wiegand S."/>
            <person name="Jogler M."/>
            <person name="Boedeker C."/>
            <person name="Pinto D."/>
            <person name="Vollmers J."/>
            <person name="Rivas-Marin E."/>
            <person name="Kohn T."/>
            <person name="Peeters S.H."/>
            <person name="Heuer A."/>
            <person name="Rast P."/>
            <person name="Oberbeckmann S."/>
            <person name="Bunk B."/>
            <person name="Jeske O."/>
            <person name="Meyerdierks A."/>
            <person name="Storesund J.E."/>
            <person name="Kallscheuer N."/>
            <person name="Luecker S."/>
            <person name="Lage O.M."/>
            <person name="Pohl T."/>
            <person name="Merkel B.J."/>
            <person name="Hornburger P."/>
            <person name="Mueller R.-W."/>
            <person name="Bruemmer F."/>
            <person name="Labrenz M."/>
            <person name="Spormann A.M."/>
            <person name="Op den Camp H."/>
            <person name="Overmann J."/>
            <person name="Amann R."/>
            <person name="Jetten M.S.M."/>
            <person name="Mascher T."/>
            <person name="Medema M.H."/>
            <person name="Devos D.P."/>
            <person name="Kaster A.-K."/>
            <person name="Ovreas L."/>
            <person name="Rohde M."/>
            <person name="Galperin M.Y."/>
            <person name="Jogler C."/>
        </authorList>
    </citation>
    <scope>NUCLEOTIDE SEQUENCE [LARGE SCALE GENOMIC DNA]</scope>
    <source>
        <strain evidence="13 14">Pla85_3_4</strain>
    </source>
</reference>
<proteinExistence type="inferred from homology"/>
<dbReference type="SUPFAM" id="SSF56349">
    <property type="entry name" value="DNA breaking-rejoining enzymes"/>
    <property type="match status" value="1"/>
</dbReference>
<dbReference type="NCBIfam" id="NF001399">
    <property type="entry name" value="PRK00283.1"/>
    <property type="match status" value="1"/>
</dbReference>
<dbReference type="InterPro" id="IPR010998">
    <property type="entry name" value="Integrase_recombinase_N"/>
</dbReference>
<evidence type="ECO:0000256" key="1">
    <source>
        <dbReference type="ARBA" id="ARBA00004496"/>
    </source>
</evidence>
<dbReference type="Pfam" id="PF02899">
    <property type="entry name" value="Phage_int_SAM_1"/>
    <property type="match status" value="1"/>
</dbReference>
<protein>
    <recommendedName>
        <fullName evidence="10">Tyrosine recombinase XerC</fullName>
    </recommendedName>
</protein>
<dbReference type="Pfam" id="PF00589">
    <property type="entry name" value="Phage_integrase"/>
    <property type="match status" value="1"/>
</dbReference>
<dbReference type="InterPro" id="IPR050090">
    <property type="entry name" value="Tyrosine_recombinase_XerCD"/>
</dbReference>
<dbReference type="CDD" id="cd00798">
    <property type="entry name" value="INT_XerDC_C"/>
    <property type="match status" value="1"/>
</dbReference>
<dbReference type="InterPro" id="IPR002104">
    <property type="entry name" value="Integrase_catalytic"/>
</dbReference>
<dbReference type="Proteomes" id="UP000317648">
    <property type="component" value="Chromosome"/>
</dbReference>
<feature type="active site" evidence="10">
    <location>
        <position position="186"/>
    </location>
</feature>
<keyword evidence="5 10" id="KW-0159">Chromosome partition</keyword>
<evidence type="ECO:0000256" key="5">
    <source>
        <dbReference type="ARBA" id="ARBA00022829"/>
    </source>
</evidence>
<evidence type="ECO:0000256" key="2">
    <source>
        <dbReference type="ARBA" id="ARBA00010450"/>
    </source>
</evidence>
<dbReference type="GO" id="GO:0009037">
    <property type="term" value="F:tyrosine-based site-specific recombinase activity"/>
    <property type="evidence" value="ECO:0007669"/>
    <property type="project" value="UniProtKB-UniRule"/>
</dbReference>
<dbReference type="PROSITE" id="PS51900">
    <property type="entry name" value="CB"/>
    <property type="match status" value="1"/>
</dbReference>
<evidence type="ECO:0000256" key="6">
    <source>
        <dbReference type="ARBA" id="ARBA00022908"/>
    </source>
</evidence>
<comment type="similarity">
    <text evidence="10">Belongs to the 'phage' integrase family. XerC subfamily.</text>
</comment>
<dbReference type="InterPro" id="IPR011932">
    <property type="entry name" value="Recomb_XerD"/>
</dbReference>
<dbReference type="InterPro" id="IPR013762">
    <property type="entry name" value="Integrase-like_cat_sf"/>
</dbReference>
<feature type="domain" description="Core-binding (CB)" evidence="12">
    <location>
        <begin position="18"/>
        <end position="101"/>
    </location>
</feature>
<feature type="active site" description="O-(3'-phospho-DNA)-tyrosine intermediate" evidence="10">
    <location>
        <position position="294"/>
    </location>
</feature>
<dbReference type="NCBIfam" id="TIGR02225">
    <property type="entry name" value="recomb_XerD"/>
    <property type="match status" value="1"/>
</dbReference>
<dbReference type="OrthoDB" id="9801717at2"/>
<dbReference type="PANTHER" id="PTHR30349:SF81">
    <property type="entry name" value="TYROSINE RECOMBINASE XERC"/>
    <property type="match status" value="1"/>
</dbReference>
<evidence type="ECO:0000256" key="3">
    <source>
        <dbReference type="ARBA" id="ARBA00022490"/>
    </source>
</evidence>
<dbReference type="Gene3D" id="1.10.443.10">
    <property type="entry name" value="Intergrase catalytic core"/>
    <property type="match status" value="1"/>
</dbReference>
<feature type="active site" evidence="10">
    <location>
        <position position="259"/>
    </location>
</feature>
<evidence type="ECO:0000256" key="10">
    <source>
        <dbReference type="HAMAP-Rule" id="MF_01808"/>
    </source>
</evidence>
<comment type="subunit">
    <text evidence="10">Forms a cyclic heterotetrameric complex composed of two molecules of XerC and two molecules of XerD.</text>
</comment>
<gene>
    <name evidence="13" type="primary">xerD_1</name>
    <name evidence="10" type="synonym">xerC</name>
    <name evidence="13" type="ORF">Pla8534_04940</name>
</gene>
<feature type="active site" evidence="10">
    <location>
        <position position="285"/>
    </location>
</feature>
<dbReference type="InterPro" id="IPR023009">
    <property type="entry name" value="Tyrosine_recombinase_XerC/XerD"/>
</dbReference>
<dbReference type="Gene3D" id="1.10.150.130">
    <property type="match status" value="1"/>
</dbReference>
<keyword evidence="4 10" id="KW-0132">Cell division</keyword>
<dbReference type="GO" id="GO:0003677">
    <property type="term" value="F:DNA binding"/>
    <property type="evidence" value="ECO:0007669"/>
    <property type="project" value="UniProtKB-UniRule"/>
</dbReference>
<comment type="subcellular location">
    <subcellularLocation>
        <location evidence="1 10">Cytoplasm</location>
    </subcellularLocation>
</comment>
<dbReference type="RefSeq" id="WP_145048965.1">
    <property type="nucleotide sequence ID" value="NZ_CP036433.1"/>
</dbReference>
<evidence type="ECO:0000313" key="13">
    <source>
        <dbReference type="EMBL" id="QDU92745.1"/>
    </source>
</evidence>
<keyword evidence="9 10" id="KW-0131">Cell cycle</keyword>
<dbReference type="InterPro" id="IPR004107">
    <property type="entry name" value="Integrase_SAM-like_N"/>
</dbReference>
<feature type="active site" evidence="10">
    <location>
        <position position="162"/>
    </location>
</feature>
<evidence type="ECO:0000313" key="14">
    <source>
        <dbReference type="Proteomes" id="UP000317648"/>
    </source>
</evidence>
<feature type="active site" evidence="10">
    <location>
        <position position="262"/>
    </location>
</feature>
<dbReference type="EMBL" id="CP036433">
    <property type="protein sequence ID" value="QDU92745.1"/>
    <property type="molecule type" value="Genomic_DNA"/>
</dbReference>
<keyword evidence="3 10" id="KW-0963">Cytoplasm</keyword>
<evidence type="ECO:0000256" key="8">
    <source>
        <dbReference type="ARBA" id="ARBA00023172"/>
    </source>
</evidence>
<evidence type="ECO:0000256" key="4">
    <source>
        <dbReference type="ARBA" id="ARBA00022618"/>
    </source>
</evidence>
<evidence type="ECO:0000259" key="12">
    <source>
        <dbReference type="PROSITE" id="PS51900"/>
    </source>
</evidence>
<sequence length="313" mass="35573">MARQRRTLFSKQAEPQPEPAQQRIETFVDYLRSECRLSEHTVEAYGRDLRRFQGWLAGRHVRSLQLSELSDFVGMLKDLKLAPSSIARHIVSLRMFFRYLQLEGVLTDNLAELLGSPKLWERVPEVLSPQRVERFLHAPRANDPFRLRDRALLELLYATGCRASELSNMKVRDVHLADAYCLCHGKGDKQRLTPLGEPAIAAVQEYLAQQRPDLAAAAGSEPAWLILSRTGRRLRREAIWEIVKKYAARAGLPTAISPHSLRHSFATHLLAGGADLRQVQEMLGHASIATTQIYTHVDQSRLKKIHAQFHPRA</sequence>
<dbReference type="HAMAP" id="MF_01808">
    <property type="entry name" value="Recomb_XerC_XerD"/>
    <property type="match status" value="1"/>
</dbReference>
<keyword evidence="14" id="KW-1185">Reference proteome</keyword>
<accession>A0A518DLP2</accession>
<dbReference type="AlphaFoldDB" id="A0A518DLP2"/>
<name>A0A518DLP2_9BACT</name>
<comment type="similarity">
    <text evidence="2">Belongs to the 'phage' integrase family. XerD subfamily.</text>
</comment>